<dbReference type="InterPro" id="IPR007317">
    <property type="entry name" value="GET4"/>
</dbReference>
<dbReference type="Pfam" id="PF04190">
    <property type="entry name" value="GET4"/>
    <property type="match status" value="1"/>
</dbReference>
<sequence length="249" mass="28744">MESFLEKQIQLLEEGKIYEFAQNIGNRAKRHLAKKEYTECQNLAMNGILHLLKKKINDSIPELQELLVQASVTPLSFPLIEEIISLLPEDAGIVLMKKIVKNSNDPNIYELLAKSMEDQENIPKAFLYWIGANNFKNLLRTLQILIDRGYPGEQDLFICRTILMLLTFKNSGVATHLVSEFKYLESPLLNFSKFLIQAVESNERTLFNILREKYSKWLARDPKLTKYLIQVEKVYFSGEKTNTLLSLLG</sequence>
<dbReference type="EMBL" id="MPUH01000875">
    <property type="protein sequence ID" value="OMJ72772.1"/>
    <property type="molecule type" value="Genomic_DNA"/>
</dbReference>
<dbReference type="OrthoDB" id="10252405at2759"/>
<gene>
    <name evidence="2" type="ORF">SteCoe_28721</name>
</gene>
<dbReference type="InterPro" id="IPR011990">
    <property type="entry name" value="TPR-like_helical_dom_sf"/>
</dbReference>
<name>A0A1R2B7N6_9CILI</name>
<accession>A0A1R2B7N6</accession>
<dbReference type="Proteomes" id="UP000187209">
    <property type="component" value="Unassembled WGS sequence"/>
</dbReference>
<dbReference type="AlphaFoldDB" id="A0A1R2B7N6"/>
<comment type="similarity">
    <text evidence="1">Belongs to the GET4 family.</text>
</comment>
<comment type="caution">
    <text evidence="2">The sequence shown here is derived from an EMBL/GenBank/DDBJ whole genome shotgun (WGS) entry which is preliminary data.</text>
</comment>
<dbReference type="PANTHER" id="PTHR12875:SF0">
    <property type="entry name" value="GOLGI TO ER TRAFFIC PROTEIN 4 HOMOLOG"/>
    <property type="match status" value="1"/>
</dbReference>
<evidence type="ECO:0000313" key="3">
    <source>
        <dbReference type="Proteomes" id="UP000187209"/>
    </source>
</evidence>
<dbReference type="GO" id="GO:0005829">
    <property type="term" value="C:cytosol"/>
    <property type="evidence" value="ECO:0007669"/>
    <property type="project" value="TreeGrafter"/>
</dbReference>
<proteinExistence type="inferred from homology"/>
<dbReference type="GO" id="GO:0045048">
    <property type="term" value="P:protein insertion into ER membrane"/>
    <property type="evidence" value="ECO:0007669"/>
    <property type="project" value="InterPro"/>
</dbReference>
<evidence type="ECO:0000313" key="2">
    <source>
        <dbReference type="EMBL" id="OMJ72772.1"/>
    </source>
</evidence>
<keyword evidence="3" id="KW-1185">Reference proteome</keyword>
<evidence type="ECO:0000256" key="1">
    <source>
        <dbReference type="ARBA" id="ARBA00005351"/>
    </source>
</evidence>
<dbReference type="Gene3D" id="1.25.40.10">
    <property type="entry name" value="Tetratricopeptide repeat domain"/>
    <property type="match status" value="1"/>
</dbReference>
<reference evidence="2 3" key="1">
    <citation type="submission" date="2016-11" db="EMBL/GenBank/DDBJ databases">
        <title>The macronuclear genome of Stentor coeruleus: a giant cell with tiny introns.</title>
        <authorList>
            <person name="Slabodnick M."/>
            <person name="Ruby J.G."/>
            <person name="Reiff S.B."/>
            <person name="Swart E.C."/>
            <person name="Gosai S."/>
            <person name="Prabakaran S."/>
            <person name="Witkowska E."/>
            <person name="Larue G.E."/>
            <person name="Fisher S."/>
            <person name="Freeman R.M."/>
            <person name="Gunawardena J."/>
            <person name="Chu W."/>
            <person name="Stover N.A."/>
            <person name="Gregory B.D."/>
            <person name="Nowacki M."/>
            <person name="Derisi J."/>
            <person name="Roy S.W."/>
            <person name="Marshall W.F."/>
            <person name="Sood P."/>
        </authorList>
    </citation>
    <scope>NUCLEOTIDE SEQUENCE [LARGE SCALE GENOMIC DNA]</scope>
    <source>
        <strain evidence="2">WM001</strain>
    </source>
</reference>
<dbReference type="PANTHER" id="PTHR12875">
    <property type="entry name" value="GOLGI TO ER TRAFFIC PROTEIN 4 HOMOLOG"/>
    <property type="match status" value="1"/>
</dbReference>
<organism evidence="2 3">
    <name type="scientific">Stentor coeruleus</name>
    <dbReference type="NCBI Taxonomy" id="5963"/>
    <lineage>
        <taxon>Eukaryota</taxon>
        <taxon>Sar</taxon>
        <taxon>Alveolata</taxon>
        <taxon>Ciliophora</taxon>
        <taxon>Postciliodesmatophora</taxon>
        <taxon>Heterotrichea</taxon>
        <taxon>Heterotrichida</taxon>
        <taxon>Stentoridae</taxon>
        <taxon>Stentor</taxon>
    </lineage>
</organism>
<protein>
    <submittedName>
        <fullName evidence="2">Uncharacterized protein</fullName>
    </submittedName>
</protein>